<accession>A0A6I4SUQ5</accession>
<dbReference type="InterPro" id="IPR001633">
    <property type="entry name" value="EAL_dom"/>
</dbReference>
<dbReference type="InterPro" id="IPR043128">
    <property type="entry name" value="Rev_trsase/Diguanyl_cyclase"/>
</dbReference>
<feature type="domain" description="HAMP" evidence="2">
    <location>
        <begin position="296"/>
        <end position="347"/>
    </location>
</feature>
<proteinExistence type="predicted"/>
<dbReference type="CDD" id="cd01949">
    <property type="entry name" value="GGDEF"/>
    <property type="match status" value="1"/>
</dbReference>
<comment type="caution">
    <text evidence="4">The sequence shown here is derived from an EMBL/GenBank/DDBJ whole genome shotgun (WGS) entry which is preliminary data.</text>
</comment>
<dbReference type="SMART" id="SM00052">
    <property type="entry name" value="EAL"/>
    <property type="match status" value="1"/>
</dbReference>
<dbReference type="Gene3D" id="6.10.340.10">
    <property type="match status" value="1"/>
</dbReference>
<feature type="domain" description="EAL" evidence="1">
    <location>
        <begin position="525"/>
        <end position="775"/>
    </location>
</feature>
<dbReference type="Pfam" id="PF00672">
    <property type="entry name" value="HAMP"/>
    <property type="match status" value="1"/>
</dbReference>
<dbReference type="PROSITE" id="PS50883">
    <property type="entry name" value="EAL"/>
    <property type="match status" value="1"/>
</dbReference>
<gene>
    <name evidence="4" type="ORF">GRI89_09205</name>
</gene>
<protein>
    <submittedName>
        <fullName evidence="4">EAL domain-containing protein</fullName>
    </submittedName>
</protein>
<dbReference type="InterPro" id="IPR003660">
    <property type="entry name" value="HAMP_dom"/>
</dbReference>
<reference evidence="4 5" key="1">
    <citation type="submission" date="2019-12" db="EMBL/GenBank/DDBJ databases">
        <title>Genomic-based taxomic classification of the family Erythrobacteraceae.</title>
        <authorList>
            <person name="Xu L."/>
        </authorList>
    </citation>
    <scope>NUCLEOTIDE SEQUENCE [LARGE SCALE GENOMIC DNA]</scope>
    <source>
        <strain evidence="4 5">MCCC 1K01500</strain>
    </source>
</reference>
<dbReference type="PANTHER" id="PTHR44757:SF2">
    <property type="entry name" value="BIOFILM ARCHITECTURE MAINTENANCE PROTEIN MBAA"/>
    <property type="match status" value="1"/>
</dbReference>
<dbReference type="PROSITE" id="PS50885">
    <property type="entry name" value="HAMP"/>
    <property type="match status" value="1"/>
</dbReference>
<dbReference type="GO" id="GO:0007165">
    <property type="term" value="P:signal transduction"/>
    <property type="evidence" value="ECO:0007669"/>
    <property type="project" value="InterPro"/>
</dbReference>
<sequence length="781" mass="85175">MIRFASLQSRMTALYLAAFGLVMLLVAVSMQWAIASSAEDKVRSELESSSKVIDRIWSMRTQELQSVAGPLALDFGFREAVASDDTATIRSALGNIASRIDLPNAFIVKYDGSVVGMRPEQDSSYNEELWDRLDSGWHSGALRIGDTTYQAVAAEIRAPGLIGWLVLGRKLDAGEMRDISRLSAIPVSVSVVRRTEAGRWVYDRDGRPVADRNLAALLARLEEIGAASGQTSQRMGGTMVLARALGESDGVATTAMMLDFSIDDALAEYDGLRLAVLLSGLLGLLVMAFASASLARRIVRPIVALEKAAQALERGEARSLPVLSSDEIGKLTGSFNAMAEEIVTRETRIRHMAYHDGLTDLPNRARLREEIDHRLAALEGGGSEPFALLFLDLDNFKITNDTLGHRVGDQLLKLVARRLVELDDRTFVARTGGDEFCLIVAGQDVRLRAAQIAAMAIEQVNEPASVEGHFLRAAVSIGSSEAPEDSTSAEDLIKHADLALHAAKAAGRGRYRRFTADLDTNAHKRRSIEVDLHNAVKNGEFELYFQPLFNLAKNRFSAFEALIRWNHPKKGLVSPVDFIPVAEDTGLIVPIGEWVLKEACRQAATWPEDIRVAVNFSTVQFAQSGLVNMVFQTLATSGLAPDRLEIEITESLFLENTGSVREVLHGLKNVGVRIALDDFGTGFSSLSYLRKFPFDKIKIDRSFIIELLQEDEAGAVVKAITDLAAALHMETTAEGVEEPEQVEALRAFGCTTLQGYLFSKPIPASEAAKLVNGEAAAELRA</sequence>
<name>A0A6I4SUQ5_9SPHN</name>
<evidence type="ECO:0000259" key="2">
    <source>
        <dbReference type="PROSITE" id="PS50885"/>
    </source>
</evidence>
<dbReference type="EMBL" id="WTYM01000038">
    <property type="protein sequence ID" value="MXO59715.1"/>
    <property type="molecule type" value="Genomic_DNA"/>
</dbReference>
<dbReference type="Pfam" id="PF00990">
    <property type="entry name" value="GGDEF"/>
    <property type="match status" value="1"/>
</dbReference>
<dbReference type="PANTHER" id="PTHR44757">
    <property type="entry name" value="DIGUANYLATE CYCLASE DGCP"/>
    <property type="match status" value="1"/>
</dbReference>
<dbReference type="NCBIfam" id="TIGR00254">
    <property type="entry name" value="GGDEF"/>
    <property type="match status" value="1"/>
</dbReference>
<dbReference type="Proteomes" id="UP000433652">
    <property type="component" value="Unassembled WGS sequence"/>
</dbReference>
<evidence type="ECO:0000259" key="1">
    <source>
        <dbReference type="PROSITE" id="PS50883"/>
    </source>
</evidence>
<feature type="domain" description="GGDEF" evidence="3">
    <location>
        <begin position="384"/>
        <end position="516"/>
    </location>
</feature>
<dbReference type="InterPro" id="IPR052155">
    <property type="entry name" value="Biofilm_reg_signaling"/>
</dbReference>
<dbReference type="CDD" id="cd06225">
    <property type="entry name" value="HAMP"/>
    <property type="match status" value="1"/>
</dbReference>
<dbReference type="PROSITE" id="PS50887">
    <property type="entry name" value="GGDEF"/>
    <property type="match status" value="1"/>
</dbReference>
<dbReference type="SMART" id="SM00267">
    <property type="entry name" value="GGDEF"/>
    <property type="match status" value="1"/>
</dbReference>
<dbReference type="SUPFAM" id="SSF141868">
    <property type="entry name" value="EAL domain-like"/>
    <property type="match status" value="1"/>
</dbReference>
<dbReference type="GO" id="GO:0016020">
    <property type="term" value="C:membrane"/>
    <property type="evidence" value="ECO:0007669"/>
    <property type="project" value="InterPro"/>
</dbReference>
<dbReference type="CDD" id="cd01948">
    <property type="entry name" value="EAL"/>
    <property type="match status" value="1"/>
</dbReference>
<dbReference type="Pfam" id="PF00563">
    <property type="entry name" value="EAL"/>
    <property type="match status" value="1"/>
</dbReference>
<dbReference type="Gene3D" id="3.30.70.270">
    <property type="match status" value="1"/>
</dbReference>
<dbReference type="InterPro" id="IPR029787">
    <property type="entry name" value="Nucleotide_cyclase"/>
</dbReference>
<evidence type="ECO:0000313" key="5">
    <source>
        <dbReference type="Proteomes" id="UP000433652"/>
    </source>
</evidence>
<dbReference type="SUPFAM" id="SSF158472">
    <property type="entry name" value="HAMP domain-like"/>
    <property type="match status" value="1"/>
</dbReference>
<dbReference type="AlphaFoldDB" id="A0A6I4SUQ5"/>
<evidence type="ECO:0000259" key="3">
    <source>
        <dbReference type="PROSITE" id="PS50887"/>
    </source>
</evidence>
<dbReference type="InterPro" id="IPR000160">
    <property type="entry name" value="GGDEF_dom"/>
</dbReference>
<keyword evidence="5" id="KW-1185">Reference proteome</keyword>
<dbReference type="Gene3D" id="3.20.20.450">
    <property type="entry name" value="EAL domain"/>
    <property type="match status" value="1"/>
</dbReference>
<dbReference type="SUPFAM" id="SSF55073">
    <property type="entry name" value="Nucleotide cyclase"/>
    <property type="match status" value="1"/>
</dbReference>
<dbReference type="InterPro" id="IPR035919">
    <property type="entry name" value="EAL_sf"/>
</dbReference>
<dbReference type="SMART" id="SM00304">
    <property type="entry name" value="HAMP"/>
    <property type="match status" value="1"/>
</dbReference>
<evidence type="ECO:0000313" key="4">
    <source>
        <dbReference type="EMBL" id="MXO59715.1"/>
    </source>
</evidence>
<organism evidence="4 5">
    <name type="scientific">Croceibacterium salegens</name>
    <dbReference type="NCBI Taxonomy" id="1737568"/>
    <lineage>
        <taxon>Bacteria</taxon>
        <taxon>Pseudomonadati</taxon>
        <taxon>Pseudomonadota</taxon>
        <taxon>Alphaproteobacteria</taxon>
        <taxon>Sphingomonadales</taxon>
        <taxon>Erythrobacteraceae</taxon>
        <taxon>Croceibacterium</taxon>
    </lineage>
</organism>